<evidence type="ECO:0000313" key="2">
    <source>
        <dbReference type="Proteomes" id="UP001437256"/>
    </source>
</evidence>
<evidence type="ECO:0000313" key="1">
    <source>
        <dbReference type="EMBL" id="KAL0058099.1"/>
    </source>
</evidence>
<dbReference type="Proteomes" id="UP001437256">
    <property type="component" value="Unassembled WGS sequence"/>
</dbReference>
<accession>A0ABR2ZA54</accession>
<sequence length="217" mass="23621">MPAGFTSARVGLPSISVVPPLPHVPAPVPSPTVTQIPTPGPSSVPPSSVCLAPPLTSYLSSTVPSNLVAAPSGLFLSVSKGKRTMESDNSSSSKRTKQDVAYVELGFTPSTNNPLHIAHYVAGRLHSDFNRHIKNASWCRTKKGWVRIRFSSLDWAQSFINQLQAFARANPREDILRFSAYLVDDSVSRMSNTQCFPQFLYDAGPNQDSSIMNHPQN</sequence>
<dbReference type="EMBL" id="JBBXMP010000366">
    <property type="protein sequence ID" value="KAL0058099.1"/>
    <property type="molecule type" value="Genomic_DNA"/>
</dbReference>
<reference evidence="1 2" key="1">
    <citation type="submission" date="2024-05" db="EMBL/GenBank/DDBJ databases">
        <title>A draft genome resource for the thread blight pathogen Marasmius tenuissimus strain MS-2.</title>
        <authorList>
            <person name="Yulfo-Soto G.E."/>
            <person name="Baruah I.K."/>
            <person name="Amoako-Attah I."/>
            <person name="Bukari Y."/>
            <person name="Meinhardt L.W."/>
            <person name="Bailey B.A."/>
            <person name="Cohen S.P."/>
        </authorList>
    </citation>
    <scope>NUCLEOTIDE SEQUENCE [LARGE SCALE GENOMIC DNA]</scope>
    <source>
        <strain evidence="1 2">MS-2</strain>
    </source>
</reference>
<keyword evidence="2" id="KW-1185">Reference proteome</keyword>
<gene>
    <name evidence="1" type="ORF">AAF712_015240</name>
</gene>
<name>A0ABR2ZA54_9AGAR</name>
<protein>
    <submittedName>
        <fullName evidence="1">Uncharacterized protein</fullName>
    </submittedName>
</protein>
<organism evidence="1 2">
    <name type="scientific">Marasmius tenuissimus</name>
    <dbReference type="NCBI Taxonomy" id="585030"/>
    <lineage>
        <taxon>Eukaryota</taxon>
        <taxon>Fungi</taxon>
        <taxon>Dikarya</taxon>
        <taxon>Basidiomycota</taxon>
        <taxon>Agaricomycotina</taxon>
        <taxon>Agaricomycetes</taxon>
        <taxon>Agaricomycetidae</taxon>
        <taxon>Agaricales</taxon>
        <taxon>Marasmiineae</taxon>
        <taxon>Marasmiaceae</taxon>
        <taxon>Marasmius</taxon>
    </lineage>
</organism>
<comment type="caution">
    <text evidence="1">The sequence shown here is derived from an EMBL/GenBank/DDBJ whole genome shotgun (WGS) entry which is preliminary data.</text>
</comment>
<proteinExistence type="predicted"/>